<evidence type="ECO:0000259" key="5">
    <source>
        <dbReference type="Pfam" id="PF08531"/>
    </source>
</evidence>
<dbReference type="InterPro" id="IPR013737">
    <property type="entry name" value="Bac_rhamnosid_N"/>
</dbReference>
<comment type="catalytic activity">
    <reaction evidence="1">
        <text>Hydrolysis of terminal non-reducing alpha-L-rhamnose residues in alpha-L-rhamnosides.</text>
        <dbReference type="EC" id="3.2.1.40"/>
    </reaction>
</comment>
<organism evidence="8 9">
    <name type="scientific">Pseudonocardia cypriaca</name>
    <dbReference type="NCBI Taxonomy" id="882449"/>
    <lineage>
        <taxon>Bacteria</taxon>
        <taxon>Bacillati</taxon>
        <taxon>Actinomycetota</taxon>
        <taxon>Actinomycetes</taxon>
        <taxon>Pseudonocardiales</taxon>
        <taxon>Pseudonocardiaceae</taxon>
        <taxon>Pseudonocardia</taxon>
    </lineage>
</organism>
<dbReference type="GO" id="GO:0005975">
    <property type="term" value="P:carbohydrate metabolic process"/>
    <property type="evidence" value="ECO:0007669"/>
    <property type="project" value="InterPro"/>
</dbReference>
<dbReference type="Pfam" id="PF17390">
    <property type="entry name" value="Bac_rhamnosid_C"/>
    <property type="match status" value="1"/>
</dbReference>
<gene>
    <name evidence="8" type="ORF">FB388_2662</name>
</gene>
<name>A0A543GGR4_9PSEU</name>
<dbReference type="InterPro" id="IPR035398">
    <property type="entry name" value="Bac_rhamnosid_C"/>
</dbReference>
<dbReference type="OrthoDB" id="9761045at2"/>
<reference evidence="8 9" key="1">
    <citation type="submission" date="2019-06" db="EMBL/GenBank/DDBJ databases">
        <title>Sequencing the genomes of 1000 actinobacteria strains.</title>
        <authorList>
            <person name="Klenk H.-P."/>
        </authorList>
    </citation>
    <scope>NUCLEOTIDE SEQUENCE [LARGE SCALE GENOMIC DNA]</scope>
    <source>
        <strain evidence="8 9">DSM 45511</strain>
    </source>
</reference>
<dbReference type="Pfam" id="PF17389">
    <property type="entry name" value="Bac_rhamnosid6H"/>
    <property type="match status" value="1"/>
</dbReference>
<feature type="domain" description="Alpha-L-rhamnosidase concanavalin-like" evidence="4">
    <location>
        <begin position="312"/>
        <end position="411"/>
    </location>
</feature>
<comment type="caution">
    <text evidence="8">The sequence shown here is derived from an EMBL/GenBank/DDBJ whole genome shotgun (WGS) entry which is preliminary data.</text>
</comment>
<feature type="domain" description="Bacterial alpha-L-rhamnosidase N-terminal" evidence="5">
    <location>
        <begin position="135"/>
        <end position="302"/>
    </location>
</feature>
<dbReference type="EC" id="3.2.1.40" evidence="2"/>
<dbReference type="InterPro" id="IPR016007">
    <property type="entry name" value="Alpha_rhamnosid"/>
</dbReference>
<dbReference type="Proteomes" id="UP000319818">
    <property type="component" value="Unassembled WGS sequence"/>
</dbReference>
<dbReference type="Gene3D" id="1.50.10.10">
    <property type="match status" value="1"/>
</dbReference>
<dbReference type="PANTHER" id="PTHR33307:SF6">
    <property type="entry name" value="ALPHA-RHAMNOSIDASE (EUROFUNG)-RELATED"/>
    <property type="match status" value="1"/>
</dbReference>
<feature type="domain" description="Alpha-L-rhamnosidase six-hairpin glycosidase" evidence="6">
    <location>
        <begin position="415"/>
        <end position="763"/>
    </location>
</feature>
<accession>A0A543GGR4</accession>
<evidence type="ECO:0000259" key="6">
    <source>
        <dbReference type="Pfam" id="PF17389"/>
    </source>
</evidence>
<dbReference type="SUPFAM" id="SSF48208">
    <property type="entry name" value="Six-hairpin glycosidases"/>
    <property type="match status" value="1"/>
</dbReference>
<dbReference type="InterPro" id="IPR013783">
    <property type="entry name" value="Ig-like_fold"/>
</dbReference>
<keyword evidence="3" id="KW-0378">Hydrolase</keyword>
<dbReference type="Pfam" id="PF05592">
    <property type="entry name" value="Bac_rhamnosid"/>
    <property type="match status" value="1"/>
</dbReference>
<dbReference type="Pfam" id="PF25788">
    <property type="entry name" value="Ig_Rha78A_N"/>
    <property type="match status" value="1"/>
</dbReference>
<dbReference type="PANTHER" id="PTHR33307">
    <property type="entry name" value="ALPHA-RHAMNOSIDASE (EUROFUNG)"/>
    <property type="match status" value="1"/>
</dbReference>
<dbReference type="GO" id="GO:0030596">
    <property type="term" value="F:alpha-L-rhamnosidase activity"/>
    <property type="evidence" value="ECO:0007669"/>
    <property type="project" value="UniProtKB-EC"/>
</dbReference>
<evidence type="ECO:0000256" key="2">
    <source>
        <dbReference type="ARBA" id="ARBA00012652"/>
    </source>
</evidence>
<dbReference type="EMBL" id="VFPH01000001">
    <property type="protein sequence ID" value="TQM45264.1"/>
    <property type="molecule type" value="Genomic_DNA"/>
</dbReference>
<dbReference type="Gene3D" id="2.60.40.10">
    <property type="entry name" value="Immunoglobulins"/>
    <property type="match status" value="1"/>
</dbReference>
<dbReference type="AlphaFoldDB" id="A0A543GGR4"/>
<dbReference type="Gene3D" id="2.60.420.10">
    <property type="entry name" value="Maltose phosphorylase, domain 3"/>
    <property type="match status" value="1"/>
</dbReference>
<dbReference type="InterPro" id="IPR012341">
    <property type="entry name" value="6hp_glycosidase-like_sf"/>
</dbReference>
<evidence type="ECO:0000313" key="9">
    <source>
        <dbReference type="Proteomes" id="UP000319818"/>
    </source>
</evidence>
<evidence type="ECO:0000256" key="3">
    <source>
        <dbReference type="ARBA" id="ARBA00022801"/>
    </source>
</evidence>
<dbReference type="InterPro" id="IPR035396">
    <property type="entry name" value="Bac_rhamnosid6H"/>
</dbReference>
<feature type="domain" description="Alpha-L-rhamnosidase C-terminal" evidence="7">
    <location>
        <begin position="765"/>
        <end position="840"/>
    </location>
</feature>
<dbReference type="PIRSF" id="PIRSF010631">
    <property type="entry name" value="A-rhamnsds"/>
    <property type="match status" value="1"/>
</dbReference>
<sequence length="931" mass="101555">MPSVVRITAEYATDRTTVATPRPRLSWVTESDTPGWLQAGAEVELDGDRTVRLEGRDSALVDWPFEPLAPGSVHTVRVRVTGEDGGTSEWSEPREIVAGFLPEGGWVAKLVGLADPAQHAQPALVRAGFTLDGPVRRATLHATAHGVYQAEINGREVDDEVLKPGWTPYEQRLLHETTDVTELLVDGENAVGVWLSGGWYTERFGFRDAELHYGPQPAVAVQLVIEYADGRTATVASGPDWRATAEGPIAAGGIYAGESFDARRALPGWSAPGFDDSGWAPVRVDETDVVPEPRNAPGARRTEEVPVREVLTTPSGATVLDFGQNLVGWLRITVTGEAGRQIVLRHAEVLEHGELCTRPLRRAEATDRITLAGGGPETWEPRSTFHGFRYVQVDGWPGELDPADVVAVVVHSDMRRTGWFESSSDLVNRLHENVVWGMRGNFLHVPTDCPQRDERLGWTGDIQVFAPTATYLFDCDGFLASWLTDLALEQRVQDGVVPFIVPNVLDRAATPAAAWGDAATVIPHVLYERFGDRGVLEAQYDSMRDWVEVLLGLAGPRLLWEGRFQFGDWLDPAAPPERPGDATTDRDLVASAHLFRSTDLLARAATLLGREDDAAHYRKVAEDVRAAFVREYVTPAGRMMSDTQTAYAMALVYGIVTEAGERRVMGERLAELVRTAGYRVATGFVGTPIVQDALTGSGHLDAVARMLLQTECPSWLYPVTMGATTVWERWDSMLPDGTVNPGQMTSFNHYAFGAIADWLHRVVGGLAPAAPGYRELEIAPHPLPGLDRARTAHETPYGRASVSWERRGDTVVVEAVVPANTTATVRLPGGAEPISVGSGTHRWEVAAPETGDGRGPVTLDTPLSQVIDDREAFDALLSAVRARDEAKVREFLDQTRWVPHISLGHALERMPAGIREDVRGALETVSRGRAG</sequence>
<dbReference type="InterPro" id="IPR008928">
    <property type="entry name" value="6-hairpin_glycosidase_sf"/>
</dbReference>
<evidence type="ECO:0000259" key="7">
    <source>
        <dbReference type="Pfam" id="PF17390"/>
    </source>
</evidence>
<dbReference type="Pfam" id="PF08531">
    <property type="entry name" value="Bac_rhamnosid_N"/>
    <property type="match status" value="1"/>
</dbReference>
<dbReference type="InterPro" id="IPR008902">
    <property type="entry name" value="Rhamnosid_concanavalin"/>
</dbReference>
<proteinExistence type="predicted"/>
<protein>
    <recommendedName>
        <fullName evidence="2">alpha-L-rhamnosidase</fullName>
        <ecNumber evidence="2">3.2.1.40</ecNumber>
    </recommendedName>
</protein>
<evidence type="ECO:0000313" key="8">
    <source>
        <dbReference type="EMBL" id="TQM45264.1"/>
    </source>
</evidence>
<dbReference type="Gene3D" id="2.60.120.260">
    <property type="entry name" value="Galactose-binding domain-like"/>
    <property type="match status" value="2"/>
</dbReference>
<evidence type="ECO:0000259" key="4">
    <source>
        <dbReference type="Pfam" id="PF05592"/>
    </source>
</evidence>
<dbReference type="RefSeq" id="WP_142100747.1">
    <property type="nucleotide sequence ID" value="NZ_VFPH01000001.1"/>
</dbReference>
<evidence type="ECO:0000256" key="1">
    <source>
        <dbReference type="ARBA" id="ARBA00001445"/>
    </source>
</evidence>
<keyword evidence="9" id="KW-1185">Reference proteome</keyword>